<accession>A0AA36BEG5</accession>
<gene>
    <name evidence="2" type="ORF">OCTVUL_1B024692</name>
</gene>
<evidence type="ECO:0000313" key="3">
    <source>
        <dbReference type="Proteomes" id="UP001162480"/>
    </source>
</evidence>
<sequence>MDKTKEHKSEMDKSKEYKSQMDKSKEHKSQIQWVKMTKWNIRSLSLLARSNVTGNVIQCEASRQITWVEVLQWIRSNNSQYDGPVDCYSTDERESRAVRSTRKSFTLQSRVCAEVPKRV</sequence>
<dbReference type="EMBL" id="OX597827">
    <property type="protein sequence ID" value="CAI9732903.1"/>
    <property type="molecule type" value="Genomic_DNA"/>
</dbReference>
<organism evidence="2 3">
    <name type="scientific">Octopus vulgaris</name>
    <name type="common">Common octopus</name>
    <dbReference type="NCBI Taxonomy" id="6645"/>
    <lineage>
        <taxon>Eukaryota</taxon>
        <taxon>Metazoa</taxon>
        <taxon>Spiralia</taxon>
        <taxon>Lophotrochozoa</taxon>
        <taxon>Mollusca</taxon>
        <taxon>Cephalopoda</taxon>
        <taxon>Coleoidea</taxon>
        <taxon>Octopodiformes</taxon>
        <taxon>Octopoda</taxon>
        <taxon>Incirrata</taxon>
        <taxon>Octopodidae</taxon>
        <taxon>Octopus</taxon>
    </lineage>
</organism>
<feature type="region of interest" description="Disordered" evidence="1">
    <location>
        <begin position="1"/>
        <end position="29"/>
    </location>
</feature>
<keyword evidence="3" id="KW-1185">Reference proteome</keyword>
<dbReference type="Proteomes" id="UP001162480">
    <property type="component" value="Chromosome 14"/>
</dbReference>
<protein>
    <submittedName>
        <fullName evidence="2">Uncharacterized protein</fullName>
    </submittedName>
</protein>
<evidence type="ECO:0000313" key="2">
    <source>
        <dbReference type="EMBL" id="CAI9732903.1"/>
    </source>
</evidence>
<proteinExistence type="predicted"/>
<reference evidence="2" key="1">
    <citation type="submission" date="2023-08" db="EMBL/GenBank/DDBJ databases">
        <authorList>
            <person name="Alioto T."/>
            <person name="Alioto T."/>
            <person name="Gomez Garrido J."/>
        </authorList>
    </citation>
    <scope>NUCLEOTIDE SEQUENCE</scope>
</reference>
<dbReference type="AlphaFoldDB" id="A0AA36BEG5"/>
<evidence type="ECO:0000256" key="1">
    <source>
        <dbReference type="SAM" id="MobiDB-lite"/>
    </source>
</evidence>
<name>A0AA36BEG5_OCTVU</name>